<organism evidence="1 2">
    <name type="scientific">Porphyra umbilicalis</name>
    <name type="common">Purple laver</name>
    <name type="synonym">Red alga</name>
    <dbReference type="NCBI Taxonomy" id="2786"/>
    <lineage>
        <taxon>Eukaryota</taxon>
        <taxon>Rhodophyta</taxon>
        <taxon>Bangiophyceae</taxon>
        <taxon>Bangiales</taxon>
        <taxon>Bangiaceae</taxon>
        <taxon>Porphyra</taxon>
    </lineage>
</organism>
<dbReference type="AlphaFoldDB" id="A0A1X6PIL1"/>
<keyword evidence="2" id="KW-1185">Reference proteome</keyword>
<proteinExistence type="predicted"/>
<accession>A0A1X6PIL1</accession>
<reference evidence="1 2" key="1">
    <citation type="submission" date="2017-03" db="EMBL/GenBank/DDBJ databases">
        <title>WGS assembly of Porphyra umbilicalis.</title>
        <authorList>
            <person name="Brawley S.H."/>
            <person name="Blouin N.A."/>
            <person name="Ficko-Blean E."/>
            <person name="Wheeler G.L."/>
            <person name="Lohr M."/>
            <person name="Goodson H.V."/>
            <person name="Jenkins J.W."/>
            <person name="Blaby-Haas C.E."/>
            <person name="Helliwell K.E."/>
            <person name="Chan C."/>
            <person name="Marriage T."/>
            <person name="Bhattacharya D."/>
            <person name="Klein A.S."/>
            <person name="Badis Y."/>
            <person name="Brodie J."/>
            <person name="Cao Y."/>
            <person name="Collen J."/>
            <person name="Dittami S.M."/>
            <person name="Gachon C.M."/>
            <person name="Green B.R."/>
            <person name="Karpowicz S."/>
            <person name="Kim J.W."/>
            <person name="Kudahl U."/>
            <person name="Lin S."/>
            <person name="Michel G."/>
            <person name="Mittag M."/>
            <person name="Olson B.J."/>
            <person name="Pangilinan J."/>
            <person name="Peng Y."/>
            <person name="Qiu H."/>
            <person name="Shu S."/>
            <person name="Singer J.T."/>
            <person name="Smith A.G."/>
            <person name="Sprecher B.N."/>
            <person name="Wagner V."/>
            <person name="Wang W."/>
            <person name="Wang Z.-Y."/>
            <person name="Yan J."/>
            <person name="Yarish C."/>
            <person name="Zoeuner-Riek S."/>
            <person name="Zhuang Y."/>
            <person name="Zou Y."/>
            <person name="Lindquist E.A."/>
            <person name="Grimwood J."/>
            <person name="Barry K."/>
            <person name="Rokhsar D.S."/>
            <person name="Schmutz J."/>
            <person name="Stiller J.W."/>
            <person name="Grossman A.R."/>
            <person name="Prochnik S.E."/>
        </authorList>
    </citation>
    <scope>NUCLEOTIDE SEQUENCE [LARGE SCALE GENOMIC DNA]</scope>
    <source>
        <strain evidence="1">4086291</strain>
    </source>
</reference>
<dbReference type="Proteomes" id="UP000218209">
    <property type="component" value="Unassembled WGS sequence"/>
</dbReference>
<evidence type="ECO:0000313" key="1">
    <source>
        <dbReference type="EMBL" id="OSX80702.1"/>
    </source>
</evidence>
<evidence type="ECO:0000313" key="2">
    <source>
        <dbReference type="Proteomes" id="UP000218209"/>
    </source>
</evidence>
<gene>
    <name evidence="1" type="ORF">BU14_0033s0046</name>
</gene>
<name>A0A1X6PIL1_PORUM</name>
<dbReference type="EMBL" id="KV918769">
    <property type="protein sequence ID" value="OSX80702.1"/>
    <property type="molecule type" value="Genomic_DNA"/>
</dbReference>
<sequence length="68" mass="7482">MAGCKLRVCPSPSRWWPLPNLSRVPCRTAVGVAMPRSVILRVTWAPPKSTATCPPPALSWKTRRAARS</sequence>
<protein>
    <submittedName>
        <fullName evidence="1">Uncharacterized protein</fullName>
    </submittedName>
</protein>